<dbReference type="PROSITE" id="PS50924">
    <property type="entry name" value="MHYT"/>
    <property type="match status" value="1"/>
</dbReference>
<dbReference type="PROSITE" id="PS50930">
    <property type="entry name" value="HTH_LYTTR"/>
    <property type="match status" value="1"/>
</dbReference>
<dbReference type="GO" id="GO:0016020">
    <property type="term" value="C:membrane"/>
    <property type="evidence" value="ECO:0007669"/>
    <property type="project" value="UniProtKB-UniRule"/>
</dbReference>
<proteinExistence type="predicted"/>
<dbReference type="GO" id="GO:0003677">
    <property type="term" value="F:DNA binding"/>
    <property type="evidence" value="ECO:0007669"/>
    <property type="project" value="UniProtKB-KW"/>
</dbReference>
<dbReference type="Gene3D" id="2.40.50.1020">
    <property type="entry name" value="LytTr DNA-binding domain"/>
    <property type="match status" value="1"/>
</dbReference>
<keyword evidence="1" id="KW-0472">Membrane</keyword>
<feature type="transmembrane region" description="Helical" evidence="1">
    <location>
        <begin position="41"/>
        <end position="67"/>
    </location>
</feature>
<feature type="domain" description="HTH LytTR-type" evidence="3">
    <location>
        <begin position="289"/>
        <end position="394"/>
    </location>
</feature>
<feature type="transmembrane region" description="Helical" evidence="1">
    <location>
        <begin position="6"/>
        <end position="29"/>
    </location>
</feature>
<sequence>MLAGHDPYLVALSVVIAILGGYTGFDLAARIRRAPGLNPRILLAGAAGFLAIGIWTMHFIGMLAAPIPADTSYLLLPTFVSFLICALVVGVSLFFVSIGEPSLLRVASSAVLLGAGIASMHYVGIHGLAGNFAIHHDIGLIALSLLIAIAAAYGGLRVFLARPDGVPLLISAVAFGLAVSGMHYTAMAGMHFVAVTASAHHHAGGLAASQQSLALVVALFCFVIAAGFLLSLVPAGAAARELRDGAAIAPVEPPVALDHAPSPADAGQRTLAAPLGGLGQPRPRPALRLPIEGSDGVHFIDTAEVRSVRADAHYTRVHDGTRERMCPWSISEAEAQLDPGLFLRVHRSHIVATHHISFVRKEGDGAIIELDGPAPHRVPVSRAKIAEVKFRLGLQKRNAASTSPT</sequence>
<gene>
    <name evidence="4" type="ORF">HZA66_23100</name>
</gene>
<dbReference type="SMART" id="SM00850">
    <property type="entry name" value="LytTR"/>
    <property type="match status" value="1"/>
</dbReference>
<feature type="transmembrane region" description="Helical" evidence="1">
    <location>
        <begin position="103"/>
        <end position="123"/>
    </location>
</feature>
<dbReference type="PIRSF" id="PIRSF036615">
    <property type="entry name" value="MHYT_LytTR"/>
    <property type="match status" value="1"/>
</dbReference>
<dbReference type="EMBL" id="JACRJB010000066">
    <property type="protein sequence ID" value="MBI5132340.1"/>
    <property type="molecule type" value="Genomic_DNA"/>
</dbReference>
<evidence type="ECO:0000313" key="5">
    <source>
        <dbReference type="Proteomes" id="UP000782519"/>
    </source>
</evidence>
<dbReference type="InterPro" id="IPR007492">
    <property type="entry name" value="LytTR_DNA-bd_dom"/>
</dbReference>
<keyword evidence="1" id="KW-1133">Transmembrane helix</keyword>
<protein>
    <submittedName>
        <fullName evidence="4">LytTR family transcriptional regulator DNA-binding domain-containing protein</fullName>
    </submittedName>
</protein>
<name>A0A933S0W4_RHOPL</name>
<feature type="domain" description="MHYT" evidence="2">
    <location>
        <begin position="5"/>
        <end position="193"/>
    </location>
</feature>
<feature type="transmembrane region" description="Helical" evidence="1">
    <location>
        <begin position="168"/>
        <end position="193"/>
    </location>
</feature>
<dbReference type="Pfam" id="PF04397">
    <property type="entry name" value="LytTR"/>
    <property type="match status" value="1"/>
</dbReference>
<dbReference type="InterPro" id="IPR012073">
    <property type="entry name" value="LytTR_MHYT"/>
</dbReference>
<dbReference type="PANTHER" id="PTHR35152">
    <property type="entry name" value="DOMAIN SIGNALLING PROTEIN, PUTATIVE (AFU_ORTHOLOGUE AFUA_5G11310)-RELATED"/>
    <property type="match status" value="1"/>
</dbReference>
<dbReference type="Proteomes" id="UP000782519">
    <property type="component" value="Unassembled WGS sequence"/>
</dbReference>
<keyword evidence="1" id="KW-0812">Transmembrane</keyword>
<dbReference type="AlphaFoldDB" id="A0A933S0W4"/>
<dbReference type="InterPro" id="IPR005330">
    <property type="entry name" value="MHYT_dom"/>
</dbReference>
<feature type="transmembrane region" description="Helical" evidence="1">
    <location>
        <begin position="138"/>
        <end position="156"/>
    </location>
</feature>
<dbReference type="PANTHER" id="PTHR35152:SF1">
    <property type="entry name" value="DOMAIN SIGNALLING PROTEIN, PUTATIVE (AFU_ORTHOLOGUE AFUA_5G11310)-RELATED"/>
    <property type="match status" value="1"/>
</dbReference>
<evidence type="ECO:0000313" key="4">
    <source>
        <dbReference type="EMBL" id="MBI5132340.1"/>
    </source>
</evidence>
<evidence type="ECO:0000256" key="1">
    <source>
        <dbReference type="PROSITE-ProRule" id="PRU00244"/>
    </source>
</evidence>
<dbReference type="Pfam" id="PF03707">
    <property type="entry name" value="MHYT"/>
    <property type="match status" value="2"/>
</dbReference>
<comment type="caution">
    <text evidence="4">The sequence shown here is derived from an EMBL/GenBank/DDBJ whole genome shotgun (WGS) entry which is preliminary data.</text>
</comment>
<feature type="transmembrane region" description="Helical" evidence="1">
    <location>
        <begin position="73"/>
        <end position="96"/>
    </location>
</feature>
<evidence type="ECO:0000259" key="3">
    <source>
        <dbReference type="PROSITE" id="PS50930"/>
    </source>
</evidence>
<organism evidence="4 5">
    <name type="scientific">Rhodopseudomonas palustris</name>
    <dbReference type="NCBI Taxonomy" id="1076"/>
    <lineage>
        <taxon>Bacteria</taxon>
        <taxon>Pseudomonadati</taxon>
        <taxon>Pseudomonadota</taxon>
        <taxon>Alphaproteobacteria</taxon>
        <taxon>Hyphomicrobiales</taxon>
        <taxon>Nitrobacteraceae</taxon>
        <taxon>Rhodopseudomonas</taxon>
    </lineage>
</organism>
<keyword evidence="4" id="KW-0238">DNA-binding</keyword>
<reference evidence="4" key="1">
    <citation type="submission" date="2020-07" db="EMBL/GenBank/DDBJ databases">
        <title>Huge and variable diversity of episymbiotic CPR bacteria and DPANN archaea in groundwater ecosystems.</title>
        <authorList>
            <person name="He C.Y."/>
            <person name="Keren R."/>
            <person name="Whittaker M."/>
            <person name="Farag I.F."/>
            <person name="Doudna J."/>
            <person name="Cate J.H.D."/>
            <person name="Banfield J.F."/>
        </authorList>
    </citation>
    <scope>NUCLEOTIDE SEQUENCE</scope>
    <source>
        <strain evidence="4">NC_groundwater_1818_Pr3_B-0.1um_66_35</strain>
    </source>
</reference>
<accession>A0A933S0W4</accession>
<feature type="transmembrane region" description="Helical" evidence="1">
    <location>
        <begin position="213"/>
        <end position="233"/>
    </location>
</feature>
<evidence type="ECO:0000259" key="2">
    <source>
        <dbReference type="PROSITE" id="PS50924"/>
    </source>
</evidence>